<keyword evidence="3" id="KW-1185">Reference proteome</keyword>
<keyword evidence="1" id="KW-1133">Transmembrane helix</keyword>
<proteinExistence type="predicted"/>
<dbReference type="Proteomes" id="UP000838100">
    <property type="component" value="Unassembled WGS sequence"/>
</dbReference>
<comment type="caution">
    <text evidence="2">The sequence shown here is derived from an EMBL/GenBank/DDBJ whole genome shotgun (WGS) entry which is preliminary data.</text>
</comment>
<protein>
    <submittedName>
        <fullName evidence="2">Uncharacterized protein</fullName>
    </submittedName>
</protein>
<dbReference type="EMBL" id="CAKLPX010000003">
    <property type="protein sequence ID" value="CAH0992520.1"/>
    <property type="molecule type" value="Genomic_DNA"/>
</dbReference>
<evidence type="ECO:0000313" key="2">
    <source>
        <dbReference type="EMBL" id="CAH0992520.1"/>
    </source>
</evidence>
<name>A0ABM9AH42_9GAMM</name>
<evidence type="ECO:0000256" key="1">
    <source>
        <dbReference type="SAM" id="Phobius"/>
    </source>
</evidence>
<organism evidence="2 3">
    <name type="scientific">Sinobacterium norvegicum</name>
    <dbReference type="NCBI Taxonomy" id="1641715"/>
    <lineage>
        <taxon>Bacteria</taxon>
        <taxon>Pseudomonadati</taxon>
        <taxon>Pseudomonadota</taxon>
        <taxon>Gammaproteobacteria</taxon>
        <taxon>Cellvibrionales</taxon>
        <taxon>Spongiibacteraceae</taxon>
        <taxon>Sinobacterium</taxon>
    </lineage>
</organism>
<evidence type="ECO:0000313" key="3">
    <source>
        <dbReference type="Proteomes" id="UP000838100"/>
    </source>
</evidence>
<keyword evidence="1" id="KW-0812">Transmembrane</keyword>
<sequence>MTILSNGAVASHHYQGNRLRNISLIYCVMIIVSLSIATVTANASDEPIMLESSFIGDKEQPTVSYFIPWQGLGTPDKLHWNMEAKHDESLSPVDRDVMLRSMRIYDEMNLETQNFVPTVD</sequence>
<reference evidence="2" key="1">
    <citation type="submission" date="2021-12" db="EMBL/GenBank/DDBJ databases">
        <authorList>
            <person name="Rodrigo-Torres L."/>
            <person name="Arahal R. D."/>
            <person name="Lucena T."/>
        </authorList>
    </citation>
    <scope>NUCLEOTIDE SEQUENCE</scope>
    <source>
        <strain evidence="2">CECT 8267</strain>
    </source>
</reference>
<keyword evidence="1" id="KW-0472">Membrane</keyword>
<feature type="transmembrane region" description="Helical" evidence="1">
    <location>
        <begin position="23"/>
        <end position="43"/>
    </location>
</feature>
<gene>
    <name evidence="2" type="ORF">SIN8267_02652</name>
</gene>
<accession>A0ABM9AH42</accession>